<evidence type="ECO:0000313" key="15">
    <source>
        <dbReference type="Proteomes" id="UP000509722"/>
    </source>
</evidence>
<dbReference type="InterPro" id="IPR038363">
    <property type="entry name" value="LepA_C_sf"/>
</dbReference>
<keyword evidence="6 12" id="KW-0342">GTP-binding</keyword>
<dbReference type="GO" id="GO:0003746">
    <property type="term" value="F:translation elongation factor activity"/>
    <property type="evidence" value="ECO:0007669"/>
    <property type="project" value="UniProtKB-UniRule"/>
</dbReference>
<evidence type="ECO:0000259" key="13">
    <source>
        <dbReference type="PROSITE" id="PS51722"/>
    </source>
</evidence>
<evidence type="ECO:0000256" key="2">
    <source>
        <dbReference type="ARBA" id="ARBA00022475"/>
    </source>
</evidence>
<dbReference type="Gene3D" id="3.40.50.300">
    <property type="entry name" value="P-loop containing nucleotide triphosphate hydrolases"/>
    <property type="match status" value="1"/>
</dbReference>
<dbReference type="CDD" id="cd16260">
    <property type="entry name" value="EF4_III"/>
    <property type="match status" value="1"/>
</dbReference>
<dbReference type="Gene3D" id="3.30.70.870">
    <property type="entry name" value="Elongation Factor G (Translational Gtpase), domain 3"/>
    <property type="match status" value="1"/>
</dbReference>
<dbReference type="FunFam" id="3.30.70.2570:FF:000001">
    <property type="entry name" value="Translation factor GUF1, mitochondrial"/>
    <property type="match status" value="1"/>
</dbReference>
<evidence type="ECO:0000256" key="10">
    <source>
        <dbReference type="ARBA" id="ARBA00061052"/>
    </source>
</evidence>
<gene>
    <name evidence="12 14" type="primary">lepA</name>
    <name evidence="14" type="ORF">CURT_0280</name>
</gene>
<dbReference type="CDD" id="cd03699">
    <property type="entry name" value="EF4_II"/>
    <property type="match status" value="1"/>
</dbReference>
<keyword evidence="5 12" id="KW-0648">Protein biosynthesis</keyword>
<evidence type="ECO:0000256" key="5">
    <source>
        <dbReference type="ARBA" id="ARBA00022917"/>
    </source>
</evidence>
<comment type="function">
    <text evidence="9 12">Required for accurate and efficient protein synthesis under certain stress conditions. May act as a fidelity factor of the translation reaction, by catalyzing a one-codon backward translocation of tRNAs on improperly translocated ribosomes. Back-translocation proceeds from a post-translocation (POST) complex to a pre-translocation (PRE) complex, thus giving elongation factor G a second chance to translocate the tRNAs correctly. Binds to ribosomes in a GTP-dependent manner.</text>
</comment>
<dbReference type="RefSeq" id="WP_018712474.1">
    <property type="nucleotide sequence ID" value="NZ_CP053832.1"/>
</dbReference>
<keyword evidence="4 12" id="KW-0378">Hydrolase</keyword>
<dbReference type="InterPro" id="IPR035647">
    <property type="entry name" value="EFG_III/V"/>
</dbReference>
<reference evidence="14 15" key="1">
    <citation type="submission" date="2020-05" db="EMBL/GenBank/DDBJ databases">
        <title>Complete genome sequencing of Campylobacter and Arcobacter type strains.</title>
        <authorList>
            <person name="Miller W.G."/>
            <person name="Yee E."/>
        </authorList>
    </citation>
    <scope>NUCLEOTIDE SEQUENCE [LARGE SCALE GENOMIC DNA]</scope>
    <source>
        <strain evidence="14 15">LMG 6451</strain>
    </source>
</reference>
<dbReference type="Proteomes" id="UP000509722">
    <property type="component" value="Chromosome"/>
</dbReference>
<evidence type="ECO:0000256" key="12">
    <source>
        <dbReference type="HAMAP-Rule" id="MF_00071"/>
    </source>
</evidence>
<evidence type="ECO:0000256" key="6">
    <source>
        <dbReference type="ARBA" id="ARBA00023134"/>
    </source>
</evidence>
<dbReference type="InterPro" id="IPR035654">
    <property type="entry name" value="LepA_IV"/>
</dbReference>
<dbReference type="Pfam" id="PF06421">
    <property type="entry name" value="LepA_C"/>
    <property type="match status" value="1"/>
</dbReference>
<dbReference type="HAMAP" id="MF_00071">
    <property type="entry name" value="LepA"/>
    <property type="match status" value="1"/>
</dbReference>
<dbReference type="InterPro" id="IPR000640">
    <property type="entry name" value="EFG_V-like"/>
</dbReference>
<dbReference type="InterPro" id="IPR000795">
    <property type="entry name" value="T_Tr_GTP-bd_dom"/>
</dbReference>
<dbReference type="GO" id="GO:0045727">
    <property type="term" value="P:positive regulation of translation"/>
    <property type="evidence" value="ECO:0007669"/>
    <property type="project" value="UniProtKB-UniRule"/>
</dbReference>
<feature type="binding site" evidence="12">
    <location>
        <begin position="131"/>
        <end position="134"/>
    </location>
    <ligand>
        <name>GTP</name>
        <dbReference type="ChEBI" id="CHEBI:37565"/>
    </ligand>
</feature>
<dbReference type="AlphaFoldDB" id="A0AAE7E8X5"/>
<dbReference type="SUPFAM" id="SSF54980">
    <property type="entry name" value="EF-G C-terminal domain-like"/>
    <property type="match status" value="2"/>
</dbReference>
<dbReference type="SMART" id="SM00838">
    <property type="entry name" value="EFG_C"/>
    <property type="match status" value="1"/>
</dbReference>
<dbReference type="GeneID" id="77175193"/>
<dbReference type="InterPro" id="IPR004161">
    <property type="entry name" value="EFTu-like_2"/>
</dbReference>
<keyword evidence="3 12" id="KW-0547">Nucleotide-binding</keyword>
<keyword evidence="2 12" id="KW-1003">Cell membrane</keyword>
<dbReference type="NCBIfam" id="TIGR01393">
    <property type="entry name" value="lepA"/>
    <property type="match status" value="1"/>
</dbReference>
<organism evidence="14 15">
    <name type="scientific">Campylobacter ureolyticus</name>
    <dbReference type="NCBI Taxonomy" id="827"/>
    <lineage>
        <taxon>Bacteria</taxon>
        <taxon>Pseudomonadati</taxon>
        <taxon>Campylobacterota</taxon>
        <taxon>Epsilonproteobacteria</taxon>
        <taxon>Campylobacterales</taxon>
        <taxon>Campylobacteraceae</taxon>
        <taxon>Campylobacter</taxon>
    </lineage>
</organism>
<dbReference type="CDD" id="cd01890">
    <property type="entry name" value="LepA"/>
    <property type="match status" value="1"/>
</dbReference>
<dbReference type="InterPro" id="IPR006297">
    <property type="entry name" value="EF-4"/>
</dbReference>
<dbReference type="EC" id="3.6.5.n1" evidence="11 12"/>
<dbReference type="FunFam" id="3.30.70.240:FF:000007">
    <property type="entry name" value="Translation factor GUF1, mitochondrial"/>
    <property type="match status" value="1"/>
</dbReference>
<evidence type="ECO:0000256" key="9">
    <source>
        <dbReference type="ARBA" id="ARBA00057626"/>
    </source>
</evidence>
<dbReference type="GO" id="GO:0043022">
    <property type="term" value="F:ribosome binding"/>
    <property type="evidence" value="ECO:0007669"/>
    <property type="project" value="UniProtKB-UniRule"/>
</dbReference>
<evidence type="ECO:0000256" key="4">
    <source>
        <dbReference type="ARBA" id="ARBA00022801"/>
    </source>
</evidence>
<dbReference type="GO" id="GO:0003924">
    <property type="term" value="F:GTPase activity"/>
    <property type="evidence" value="ECO:0007669"/>
    <property type="project" value="UniProtKB-UniRule"/>
</dbReference>
<evidence type="ECO:0000313" key="14">
    <source>
        <dbReference type="EMBL" id="QKF83809.1"/>
    </source>
</evidence>
<dbReference type="Pfam" id="PF03144">
    <property type="entry name" value="GTP_EFTU_D2"/>
    <property type="match status" value="1"/>
</dbReference>
<dbReference type="FunFam" id="3.40.50.300:FF:000078">
    <property type="entry name" value="Elongation factor 4"/>
    <property type="match status" value="1"/>
</dbReference>
<dbReference type="Gene3D" id="3.30.70.240">
    <property type="match status" value="1"/>
</dbReference>
<comment type="catalytic activity">
    <reaction evidence="8 12">
        <text>GTP + H2O = GDP + phosphate + H(+)</text>
        <dbReference type="Rhea" id="RHEA:19669"/>
        <dbReference type="ChEBI" id="CHEBI:15377"/>
        <dbReference type="ChEBI" id="CHEBI:15378"/>
        <dbReference type="ChEBI" id="CHEBI:37565"/>
        <dbReference type="ChEBI" id="CHEBI:43474"/>
        <dbReference type="ChEBI" id="CHEBI:58189"/>
        <dbReference type="EC" id="3.6.5.n1"/>
    </reaction>
</comment>
<dbReference type="PROSITE" id="PS51722">
    <property type="entry name" value="G_TR_2"/>
    <property type="match status" value="1"/>
</dbReference>
<dbReference type="GO" id="GO:0005525">
    <property type="term" value="F:GTP binding"/>
    <property type="evidence" value="ECO:0007669"/>
    <property type="project" value="UniProtKB-UniRule"/>
</dbReference>
<name>A0AAE7E8X5_9BACT</name>
<comment type="similarity">
    <text evidence="1 12">Belongs to the TRAFAC class translation factor GTPase superfamily. Classic translation factor GTPase family. LepA subfamily.</text>
</comment>
<dbReference type="Pfam" id="PF00679">
    <property type="entry name" value="EFG_C"/>
    <property type="match status" value="1"/>
</dbReference>
<dbReference type="InterPro" id="IPR005225">
    <property type="entry name" value="Small_GTP-bd"/>
</dbReference>
<keyword evidence="7 12" id="KW-0472">Membrane</keyword>
<dbReference type="PROSITE" id="PS00301">
    <property type="entry name" value="G_TR_1"/>
    <property type="match status" value="1"/>
</dbReference>
<feature type="domain" description="Tr-type G" evidence="13">
    <location>
        <begin position="3"/>
        <end position="184"/>
    </location>
</feature>
<dbReference type="GO" id="GO:0005886">
    <property type="term" value="C:plasma membrane"/>
    <property type="evidence" value="ECO:0007669"/>
    <property type="project" value="UniProtKB-SubCell"/>
</dbReference>
<keyword evidence="14" id="KW-0251">Elongation factor</keyword>
<dbReference type="EMBL" id="CP053832">
    <property type="protein sequence ID" value="QKF83809.1"/>
    <property type="molecule type" value="Genomic_DNA"/>
</dbReference>
<evidence type="ECO:0000256" key="7">
    <source>
        <dbReference type="ARBA" id="ARBA00023136"/>
    </source>
</evidence>
<proteinExistence type="inferred from homology"/>
<dbReference type="InterPro" id="IPR031157">
    <property type="entry name" value="G_TR_CS"/>
</dbReference>
<dbReference type="CDD" id="cd03709">
    <property type="entry name" value="lepA_C"/>
    <property type="match status" value="1"/>
</dbReference>
<dbReference type="PANTHER" id="PTHR43512:SF4">
    <property type="entry name" value="TRANSLATION FACTOR GUF1 HOMOLOG, CHLOROPLASTIC"/>
    <property type="match status" value="1"/>
</dbReference>
<dbReference type="FunFam" id="3.30.70.870:FF:000004">
    <property type="entry name" value="Translation factor GUF1, mitochondrial"/>
    <property type="match status" value="1"/>
</dbReference>
<comment type="subcellular location">
    <subcellularLocation>
        <location evidence="12">Cell membrane</location>
        <topology evidence="12">Peripheral membrane protein</topology>
        <orientation evidence="12">Cytoplasmic side</orientation>
    </subcellularLocation>
</comment>
<dbReference type="Pfam" id="PF00009">
    <property type="entry name" value="GTP_EFTU"/>
    <property type="match status" value="1"/>
</dbReference>
<protein>
    <recommendedName>
        <fullName evidence="11 12">Elongation factor 4</fullName>
        <shortName evidence="12">EF-4</shortName>
        <ecNumber evidence="11 12">3.6.5.n1</ecNumber>
    </recommendedName>
    <alternativeName>
        <fullName evidence="12">Ribosomal back-translocase LepA</fullName>
    </alternativeName>
</protein>
<sequence length="597" mass="66341">MESNIRNFSIIAHIDHGKSTLADRIIQECGAVSDRQMNSQVMDNMDIEKERGITIKAQSVRLNYELNGKKYIINLIDTPGHVDFSYEVSRSLASCEGAILVVDASQGVQAQTIANVYIALEHNLEIIPVLNKIDLPAANPERVKEEIEHVIGLDCSDAIEVSAKTGFGIDELLKAIIERIPAPKVANDKPLKALIYDSWFDNYLGALALVRIYDGNIKINDEVLVMGTGKKHLVIDLLYPNPVAPIKTKELKSGEVGIVVLGLKTVSDVAVGDTITLFKNKASEPIGGFEKAKPFVFAGIYPIETDKFEDLRDALDKLKLNDSSISYEPETSAALGFGFRVGFLGLLHMEVIKERLEREFDLDLIATAPTVTYEVYKTDGNMLEIQNPSELPPINEIETIKEPYVKATIITPSEFLGNIITLVNNRRGIQTKMDYITPERVLLEYDIPMNEIVMDFYDRLKSCTKGYASFDYEVSDYRAGDLVKLDVKVAGENVDALSIIVPRDKALSKGRDLVKAMKDIVPRQLFEVAIQASIGNKIIARENVRSMGKNVTAKCYGGDISRKRKLLEKQKEGKKRMKAIGKVSLPSEAFLSVLKID</sequence>
<evidence type="ECO:0000256" key="11">
    <source>
        <dbReference type="ARBA" id="ARBA00066744"/>
    </source>
</evidence>
<dbReference type="PANTHER" id="PTHR43512">
    <property type="entry name" value="TRANSLATION FACTOR GUF1-RELATED"/>
    <property type="match status" value="1"/>
</dbReference>
<dbReference type="Gene3D" id="2.40.30.10">
    <property type="entry name" value="Translation factors"/>
    <property type="match status" value="1"/>
</dbReference>
<evidence type="ECO:0000256" key="3">
    <source>
        <dbReference type="ARBA" id="ARBA00022741"/>
    </source>
</evidence>
<dbReference type="PRINTS" id="PR00315">
    <property type="entry name" value="ELONGATNFCT"/>
</dbReference>
<dbReference type="NCBIfam" id="TIGR00231">
    <property type="entry name" value="small_GTP"/>
    <property type="match status" value="1"/>
</dbReference>
<accession>A0AAE7E8X5</accession>
<evidence type="ECO:0000256" key="1">
    <source>
        <dbReference type="ARBA" id="ARBA00005454"/>
    </source>
</evidence>
<dbReference type="InterPro" id="IPR013842">
    <property type="entry name" value="LepA_CTD"/>
</dbReference>
<dbReference type="InterPro" id="IPR027417">
    <property type="entry name" value="P-loop_NTPase"/>
</dbReference>
<feature type="binding site" evidence="12">
    <location>
        <begin position="15"/>
        <end position="20"/>
    </location>
    <ligand>
        <name>GTP</name>
        <dbReference type="ChEBI" id="CHEBI:37565"/>
    </ligand>
</feature>
<evidence type="ECO:0000256" key="8">
    <source>
        <dbReference type="ARBA" id="ARBA00050293"/>
    </source>
</evidence>
<dbReference type="SUPFAM" id="SSF52540">
    <property type="entry name" value="P-loop containing nucleoside triphosphate hydrolases"/>
    <property type="match status" value="1"/>
</dbReference>
<comment type="similarity">
    <text evidence="10">Belongs to the GTP-binding elongation factor family. LepA subfamily.</text>
</comment>
<dbReference type="Gene3D" id="3.30.70.2570">
    <property type="entry name" value="Elongation factor 4, C-terminal domain"/>
    <property type="match status" value="1"/>
</dbReference>